<dbReference type="AlphaFoldDB" id="A0AA38MHM8"/>
<comment type="caution">
    <text evidence="1">The sequence shown here is derived from an EMBL/GenBank/DDBJ whole genome shotgun (WGS) entry which is preliminary data.</text>
</comment>
<name>A0AA38MHM8_9CUCU</name>
<dbReference type="Proteomes" id="UP001168821">
    <property type="component" value="Unassembled WGS sequence"/>
</dbReference>
<proteinExistence type="predicted"/>
<gene>
    <name evidence="1" type="ORF">Zmor_015295</name>
</gene>
<reference evidence="1" key="1">
    <citation type="journal article" date="2023" name="G3 (Bethesda)">
        <title>Whole genome assemblies of Zophobas morio and Tenebrio molitor.</title>
        <authorList>
            <person name="Kaur S."/>
            <person name="Stinson S.A."/>
            <person name="diCenzo G.C."/>
        </authorList>
    </citation>
    <scope>NUCLEOTIDE SEQUENCE</scope>
    <source>
        <strain evidence="1">QUZm001</strain>
    </source>
</reference>
<keyword evidence="2" id="KW-1185">Reference proteome</keyword>
<evidence type="ECO:0008006" key="3">
    <source>
        <dbReference type="Google" id="ProtNLM"/>
    </source>
</evidence>
<protein>
    <recommendedName>
        <fullName evidence="3">Reverse transcriptase</fullName>
    </recommendedName>
</protein>
<dbReference type="EMBL" id="JALNTZ010000004">
    <property type="protein sequence ID" value="KAJ3656199.1"/>
    <property type="molecule type" value="Genomic_DNA"/>
</dbReference>
<evidence type="ECO:0000313" key="2">
    <source>
        <dbReference type="Proteomes" id="UP001168821"/>
    </source>
</evidence>
<sequence>MWRGSEITEDEIGRQIERLKRGKAPGGDGIQNEAWMFGTEGVKERIREVVDGVWKEKGFPRQWREGIIIPLFKKGAKSDVKKIYAMILEVTKGNGHRGYVTRWSGRV</sequence>
<organism evidence="1 2">
    <name type="scientific">Zophobas morio</name>
    <dbReference type="NCBI Taxonomy" id="2755281"/>
    <lineage>
        <taxon>Eukaryota</taxon>
        <taxon>Metazoa</taxon>
        <taxon>Ecdysozoa</taxon>
        <taxon>Arthropoda</taxon>
        <taxon>Hexapoda</taxon>
        <taxon>Insecta</taxon>
        <taxon>Pterygota</taxon>
        <taxon>Neoptera</taxon>
        <taxon>Endopterygota</taxon>
        <taxon>Coleoptera</taxon>
        <taxon>Polyphaga</taxon>
        <taxon>Cucujiformia</taxon>
        <taxon>Tenebrionidae</taxon>
        <taxon>Zophobas</taxon>
    </lineage>
</organism>
<accession>A0AA38MHM8</accession>
<evidence type="ECO:0000313" key="1">
    <source>
        <dbReference type="EMBL" id="KAJ3656199.1"/>
    </source>
</evidence>